<evidence type="ECO:0000313" key="2">
    <source>
        <dbReference type="EMBL" id="WTZ10569.1"/>
    </source>
</evidence>
<protein>
    <submittedName>
        <fullName evidence="2">Uncharacterized protein</fullName>
    </submittedName>
</protein>
<dbReference type="EMBL" id="CP109546">
    <property type="protein sequence ID" value="WTZ10569.1"/>
    <property type="molecule type" value="Genomic_DNA"/>
</dbReference>
<keyword evidence="1" id="KW-0732">Signal</keyword>
<accession>A0AAU3I2F8</accession>
<feature type="signal peptide" evidence="1">
    <location>
        <begin position="1"/>
        <end position="19"/>
    </location>
</feature>
<proteinExistence type="predicted"/>
<sequence length="53" mass="5217">MRTKLIRVTATVIAALSLAALGAANLASNESSQVKHVAGDSAWGASAPAHSGS</sequence>
<reference evidence="2" key="1">
    <citation type="submission" date="2022-10" db="EMBL/GenBank/DDBJ databases">
        <title>The complete genomes of actinobacterial strains from the NBC collection.</title>
        <authorList>
            <person name="Joergensen T.S."/>
            <person name="Alvarez Arevalo M."/>
            <person name="Sterndorff E.B."/>
            <person name="Faurdal D."/>
            <person name="Vuksanovic O."/>
            <person name="Mourched A.-S."/>
            <person name="Charusanti P."/>
            <person name="Shaw S."/>
            <person name="Blin K."/>
            <person name="Weber T."/>
        </authorList>
    </citation>
    <scope>NUCLEOTIDE SEQUENCE</scope>
    <source>
        <strain evidence="2">NBC_01393</strain>
    </source>
</reference>
<organism evidence="2">
    <name type="scientific">Streptomyces sp. NBC_01393</name>
    <dbReference type="NCBI Taxonomy" id="2903851"/>
    <lineage>
        <taxon>Bacteria</taxon>
        <taxon>Bacillati</taxon>
        <taxon>Actinomycetota</taxon>
        <taxon>Actinomycetes</taxon>
        <taxon>Kitasatosporales</taxon>
        <taxon>Streptomycetaceae</taxon>
        <taxon>Streptomyces</taxon>
    </lineage>
</organism>
<feature type="chain" id="PRO_5043592426" evidence="1">
    <location>
        <begin position="20"/>
        <end position="53"/>
    </location>
</feature>
<gene>
    <name evidence="2" type="ORF">OG699_22865</name>
</gene>
<dbReference type="AlphaFoldDB" id="A0AAU3I2F8"/>
<evidence type="ECO:0000256" key="1">
    <source>
        <dbReference type="SAM" id="SignalP"/>
    </source>
</evidence>
<name>A0AAU3I2F8_9ACTN</name>